<feature type="region of interest" description="Disordered" evidence="1">
    <location>
        <begin position="77"/>
        <end position="153"/>
    </location>
</feature>
<dbReference type="Proteomes" id="UP001055117">
    <property type="component" value="Unassembled WGS sequence"/>
</dbReference>
<dbReference type="RefSeq" id="WP_147828319.1">
    <property type="nucleotide sequence ID" value="NZ_BPQG01000007.1"/>
</dbReference>
<reference evidence="2 3" key="1">
    <citation type="journal article" date="2021" name="Front. Microbiol.">
        <title>Comprehensive Comparative Genomics and Phenotyping of Methylobacterium Species.</title>
        <authorList>
            <person name="Alessa O."/>
            <person name="Ogura Y."/>
            <person name="Fujitani Y."/>
            <person name="Takami H."/>
            <person name="Hayashi T."/>
            <person name="Sahin N."/>
            <person name="Tani A."/>
        </authorList>
    </citation>
    <scope>NUCLEOTIDE SEQUENCE [LARGE SCALE GENOMIC DNA]</scope>
    <source>
        <strain evidence="2 3">DSM 23679</strain>
    </source>
</reference>
<feature type="compositionally biased region" description="Basic and acidic residues" evidence="1">
    <location>
        <begin position="102"/>
        <end position="145"/>
    </location>
</feature>
<organism evidence="2 3">
    <name type="scientific">Methylobacterium cerastii</name>
    <dbReference type="NCBI Taxonomy" id="932741"/>
    <lineage>
        <taxon>Bacteria</taxon>
        <taxon>Pseudomonadati</taxon>
        <taxon>Pseudomonadota</taxon>
        <taxon>Alphaproteobacteria</taxon>
        <taxon>Hyphomicrobiales</taxon>
        <taxon>Methylobacteriaceae</taxon>
        <taxon>Methylobacterium</taxon>
    </lineage>
</organism>
<evidence type="ECO:0000256" key="1">
    <source>
        <dbReference type="SAM" id="MobiDB-lite"/>
    </source>
</evidence>
<keyword evidence="3" id="KW-1185">Reference proteome</keyword>
<evidence type="ECO:0000313" key="3">
    <source>
        <dbReference type="Proteomes" id="UP001055117"/>
    </source>
</evidence>
<protein>
    <submittedName>
        <fullName evidence="2">Uncharacterized protein</fullName>
    </submittedName>
</protein>
<gene>
    <name evidence="2" type="ORF">AFCDBAGC_0800</name>
</gene>
<evidence type="ECO:0000313" key="2">
    <source>
        <dbReference type="EMBL" id="GJD42958.1"/>
    </source>
</evidence>
<proteinExistence type="predicted"/>
<name>A0ABQ4QCQ6_9HYPH</name>
<feature type="compositionally biased region" description="Low complexity" evidence="1">
    <location>
        <begin position="87"/>
        <end position="96"/>
    </location>
</feature>
<sequence>MTTMKAAGTVWGVFGHRFAIEGADGRQLADLGPKGAEGVALRVGDAVTVEGEKKPSEIKVARLTTADGTVHAVTWPDKHAGSEGDPAAATAAAEAAGYRVTGEPERKPKHVEVPAEKDGRAVRLHVDRDGTVREPKPKTEAKTDSKSASAEAA</sequence>
<accession>A0ABQ4QCQ6</accession>
<comment type="caution">
    <text evidence="2">The sequence shown here is derived from an EMBL/GenBank/DDBJ whole genome shotgun (WGS) entry which is preliminary data.</text>
</comment>
<dbReference type="EMBL" id="BPQG01000007">
    <property type="protein sequence ID" value="GJD42958.1"/>
    <property type="molecule type" value="Genomic_DNA"/>
</dbReference>